<dbReference type="AlphaFoldDB" id="A0A1I8NKK5"/>
<gene>
    <name evidence="3" type="primary">105261807</name>
    <name evidence="2" type="synonym">105261529</name>
</gene>
<dbReference type="EnsemblMetazoa" id="MDOA016664-RA">
    <property type="protein sequence ID" value="MDOA016664-PA"/>
    <property type="gene ID" value="MDOA016664"/>
</dbReference>
<dbReference type="EnsemblMetazoa" id="MDOA016670-RA">
    <property type="protein sequence ID" value="MDOA016670-PA"/>
    <property type="gene ID" value="MDOA016670"/>
</dbReference>
<sequence>SIPLYPNKSPYNTYDNTPRRLQPLPAKQLQKLQPKPSPKLITEQMAQSISFKENQIPDNKCDHIKGNMKSAKRFEQEINNRNQFLKLCEKNRFYKNPNFSEPWKVFSIISERLLNEALTDIENDFTAGVSKFVDDFLELEIRT</sequence>
<proteinExistence type="predicted"/>
<name>A0A1I8NKK5_MUSDO</name>
<dbReference type="VEuPathDB" id="VectorBase:MDOA016670"/>
<organism evidence="3">
    <name type="scientific">Musca domestica</name>
    <name type="common">House fly</name>
    <dbReference type="NCBI Taxonomy" id="7370"/>
    <lineage>
        <taxon>Eukaryota</taxon>
        <taxon>Metazoa</taxon>
        <taxon>Ecdysozoa</taxon>
        <taxon>Arthropoda</taxon>
        <taxon>Hexapoda</taxon>
        <taxon>Insecta</taxon>
        <taxon>Pterygota</taxon>
        <taxon>Neoptera</taxon>
        <taxon>Endopterygota</taxon>
        <taxon>Diptera</taxon>
        <taxon>Brachycera</taxon>
        <taxon>Muscomorpha</taxon>
        <taxon>Muscoidea</taxon>
        <taxon>Muscidae</taxon>
        <taxon>Musca</taxon>
    </lineage>
</organism>
<dbReference type="VEuPathDB" id="VectorBase:MDOA016664"/>
<feature type="region of interest" description="Disordered" evidence="1">
    <location>
        <begin position="1"/>
        <end position="38"/>
    </location>
</feature>
<protein>
    <submittedName>
        <fullName evidence="3">Uncharacterized protein</fullName>
    </submittedName>
</protein>
<evidence type="ECO:0000313" key="2">
    <source>
        <dbReference type="EnsemblMetazoa" id="MDOA016664-PA"/>
    </source>
</evidence>
<reference evidence="3" key="1">
    <citation type="submission" date="2020-05" db="UniProtKB">
        <authorList>
            <consortium name="EnsemblMetazoa"/>
        </authorList>
    </citation>
    <scope>IDENTIFICATION</scope>
    <source>
        <strain evidence="3">Aabys</strain>
    </source>
</reference>
<accession>A0A1I8NKK5</accession>
<dbReference type="VEuPathDB" id="VectorBase:MDOMA2_009013"/>
<feature type="compositionally biased region" description="Low complexity" evidence="1">
    <location>
        <begin position="21"/>
        <end position="38"/>
    </location>
</feature>
<evidence type="ECO:0000313" key="3">
    <source>
        <dbReference type="EnsemblMetazoa" id="MDOA016670-PA"/>
    </source>
</evidence>
<evidence type="ECO:0000256" key="1">
    <source>
        <dbReference type="SAM" id="MobiDB-lite"/>
    </source>
</evidence>